<evidence type="ECO:0000313" key="2">
    <source>
        <dbReference type="EnsemblPlants" id="AUR62003867-RA:cds"/>
    </source>
</evidence>
<organism evidence="2 3">
    <name type="scientific">Chenopodium quinoa</name>
    <name type="common">Quinoa</name>
    <dbReference type="NCBI Taxonomy" id="63459"/>
    <lineage>
        <taxon>Eukaryota</taxon>
        <taxon>Viridiplantae</taxon>
        <taxon>Streptophyta</taxon>
        <taxon>Embryophyta</taxon>
        <taxon>Tracheophyta</taxon>
        <taxon>Spermatophyta</taxon>
        <taxon>Magnoliopsida</taxon>
        <taxon>eudicotyledons</taxon>
        <taxon>Gunneridae</taxon>
        <taxon>Pentapetalae</taxon>
        <taxon>Caryophyllales</taxon>
        <taxon>Chenopodiaceae</taxon>
        <taxon>Chenopodioideae</taxon>
        <taxon>Atripliceae</taxon>
        <taxon>Chenopodium</taxon>
    </lineage>
</organism>
<gene>
    <name evidence="2" type="primary">LOC110682293</name>
</gene>
<sequence>MACLEMYNNSHPPHSQPPLPPMSPRISFSNDFVESHNHNHHHFTRSELAPPASSDFEFSVTNSNILTTTADELFSKGRLLPFKDNGNGVGNGNSQRTLRDELLVNDDDVGFSLKPPKGSSNRWKGFLGLRKSHIGSKKPEKMDVSFDSGKRFSFSLEDPNPAKSPQEMVSNEGSSSNDMEMGI</sequence>
<dbReference type="PANTHER" id="PTHR31722:SF62">
    <property type="entry name" value="EMB|CAB62433.1"/>
    <property type="match status" value="1"/>
</dbReference>
<reference evidence="2" key="1">
    <citation type="journal article" date="2017" name="Nature">
        <title>The genome of Chenopodium quinoa.</title>
        <authorList>
            <person name="Jarvis D.E."/>
            <person name="Ho Y.S."/>
            <person name="Lightfoot D.J."/>
            <person name="Schmoeckel S.M."/>
            <person name="Li B."/>
            <person name="Borm T.J.A."/>
            <person name="Ohyanagi H."/>
            <person name="Mineta K."/>
            <person name="Michell C.T."/>
            <person name="Saber N."/>
            <person name="Kharbatia N.M."/>
            <person name="Rupper R.R."/>
            <person name="Sharp A.R."/>
            <person name="Dally N."/>
            <person name="Boughton B.A."/>
            <person name="Woo Y.H."/>
            <person name="Gao G."/>
            <person name="Schijlen E.G.W.M."/>
            <person name="Guo X."/>
            <person name="Momin A.A."/>
            <person name="Negrao S."/>
            <person name="Al-Babili S."/>
            <person name="Gehring C."/>
            <person name="Roessner U."/>
            <person name="Jung C."/>
            <person name="Murphy K."/>
            <person name="Arold S.T."/>
            <person name="Gojobori T."/>
            <person name="van der Linden C.G."/>
            <person name="van Loo E.N."/>
            <person name="Jellen E.N."/>
            <person name="Maughan P.J."/>
            <person name="Tester M."/>
        </authorList>
    </citation>
    <scope>NUCLEOTIDE SEQUENCE [LARGE SCALE GENOMIC DNA]</scope>
    <source>
        <strain evidence="2">cv. PI 614886</strain>
    </source>
</reference>
<dbReference type="KEGG" id="cqi:110682293"/>
<dbReference type="AlphaFoldDB" id="A0A803KXV8"/>
<dbReference type="Proteomes" id="UP000596660">
    <property type="component" value="Unplaced"/>
</dbReference>
<feature type="region of interest" description="Disordered" evidence="1">
    <location>
        <begin position="152"/>
        <end position="183"/>
    </location>
</feature>
<keyword evidence="3" id="KW-1185">Reference proteome</keyword>
<dbReference type="OMA" id="IKHERSS"/>
<dbReference type="GeneID" id="110682293"/>
<reference evidence="2" key="2">
    <citation type="submission" date="2021-03" db="UniProtKB">
        <authorList>
            <consortium name="EnsemblPlants"/>
        </authorList>
    </citation>
    <scope>IDENTIFICATION</scope>
</reference>
<protein>
    <submittedName>
        <fullName evidence="2">Uncharacterized protein</fullName>
    </submittedName>
</protein>
<dbReference type="RefSeq" id="XP_021714292.1">
    <property type="nucleotide sequence ID" value="XM_021858600.1"/>
</dbReference>
<feature type="compositionally biased region" description="Polar residues" evidence="1">
    <location>
        <begin position="167"/>
        <end position="183"/>
    </location>
</feature>
<name>A0A803KXV8_CHEQI</name>
<feature type="compositionally biased region" description="Pro residues" evidence="1">
    <location>
        <begin position="14"/>
        <end position="23"/>
    </location>
</feature>
<feature type="region of interest" description="Disordered" evidence="1">
    <location>
        <begin position="1"/>
        <end position="23"/>
    </location>
</feature>
<evidence type="ECO:0000313" key="3">
    <source>
        <dbReference type="Proteomes" id="UP000596660"/>
    </source>
</evidence>
<dbReference type="PANTHER" id="PTHR31722">
    <property type="entry name" value="OS06G0675200 PROTEIN"/>
    <property type="match status" value="1"/>
</dbReference>
<evidence type="ECO:0000256" key="1">
    <source>
        <dbReference type="SAM" id="MobiDB-lite"/>
    </source>
</evidence>
<dbReference type="Gramene" id="AUR62003867-RA">
    <property type="protein sequence ID" value="AUR62003867-RA:cds"/>
    <property type="gene ID" value="AUR62003867"/>
</dbReference>
<dbReference type="OrthoDB" id="1927989at2759"/>
<accession>A0A803KXV8</accession>
<dbReference type="EnsemblPlants" id="AUR62003867-RA">
    <property type="protein sequence ID" value="AUR62003867-RA:cds"/>
    <property type="gene ID" value="AUR62003867"/>
</dbReference>
<proteinExistence type="predicted"/>